<dbReference type="PANTHER" id="PTHR22928:SF3">
    <property type="entry name" value="TELOMERE-ASSOCIATED PROTEIN RIF1"/>
    <property type="match status" value="1"/>
</dbReference>
<protein>
    <recommendedName>
        <fullName evidence="8">Telomere-associated protein Rif1 N-terminal domain-containing protein</fullName>
    </recommendedName>
</protein>
<feature type="compositionally biased region" description="Basic and acidic residues" evidence="7">
    <location>
        <begin position="1576"/>
        <end position="1586"/>
    </location>
</feature>
<evidence type="ECO:0000256" key="3">
    <source>
        <dbReference type="ARBA" id="ARBA00022454"/>
    </source>
</evidence>
<feature type="region of interest" description="Disordered" evidence="7">
    <location>
        <begin position="1475"/>
        <end position="1739"/>
    </location>
</feature>
<feature type="compositionally biased region" description="Basic and acidic residues" evidence="7">
    <location>
        <begin position="1412"/>
        <end position="1422"/>
    </location>
</feature>
<feature type="compositionally biased region" description="Polar residues" evidence="7">
    <location>
        <begin position="1587"/>
        <end position="1600"/>
    </location>
</feature>
<evidence type="ECO:0000256" key="7">
    <source>
        <dbReference type="SAM" id="MobiDB-lite"/>
    </source>
</evidence>
<evidence type="ECO:0000313" key="10">
    <source>
        <dbReference type="Proteomes" id="UP000028524"/>
    </source>
</evidence>
<dbReference type="PANTHER" id="PTHR22928">
    <property type="entry name" value="TELOMERE-ASSOCIATED PROTEIN RIF1"/>
    <property type="match status" value="1"/>
</dbReference>
<feature type="compositionally biased region" description="Basic and acidic residues" evidence="7">
    <location>
        <begin position="1475"/>
        <end position="1491"/>
    </location>
</feature>
<comment type="subcellular location">
    <subcellularLocation>
        <location evidence="2">Chromosome</location>
        <location evidence="2">Telomere</location>
    </subcellularLocation>
    <subcellularLocation>
        <location evidence="1">Nucleus</location>
    </subcellularLocation>
</comment>
<dbReference type="STRING" id="1283841.A0A084QNQ1"/>
<dbReference type="GO" id="GO:0140445">
    <property type="term" value="C:chromosome, telomeric repeat region"/>
    <property type="evidence" value="ECO:0007669"/>
    <property type="project" value="TreeGrafter"/>
</dbReference>
<feature type="region of interest" description="Disordered" evidence="7">
    <location>
        <begin position="1759"/>
        <end position="1782"/>
    </location>
</feature>
<feature type="region of interest" description="Disordered" evidence="7">
    <location>
        <begin position="93"/>
        <end position="133"/>
    </location>
</feature>
<feature type="region of interest" description="Disordered" evidence="7">
    <location>
        <begin position="1387"/>
        <end position="1460"/>
    </location>
</feature>
<dbReference type="InParanoid" id="A0A084QNQ1"/>
<dbReference type="OMA" id="FMTPPHL"/>
<reference evidence="9 10" key="1">
    <citation type="journal article" date="2014" name="BMC Genomics">
        <title>Comparative genome sequencing reveals chemotype-specific gene clusters in the toxigenic black mold Stachybotrys.</title>
        <authorList>
            <person name="Semeiks J."/>
            <person name="Borek D."/>
            <person name="Otwinowski Z."/>
            <person name="Grishin N.V."/>
        </authorList>
    </citation>
    <scope>NUCLEOTIDE SEQUENCE [LARGE SCALE GENOMIC DNA]</scope>
    <source>
        <strain evidence="9 10">IBT 40285</strain>
    </source>
</reference>
<feature type="domain" description="Telomere-associated protein Rif1 N-terminal" evidence="8">
    <location>
        <begin position="157"/>
        <end position="527"/>
    </location>
</feature>
<feature type="region of interest" description="Disordered" evidence="7">
    <location>
        <begin position="1"/>
        <end position="77"/>
    </location>
</feature>
<feature type="compositionally biased region" description="Low complexity" evidence="7">
    <location>
        <begin position="1662"/>
        <end position="1682"/>
    </location>
</feature>
<dbReference type="OrthoDB" id="5399929at2759"/>
<dbReference type="SUPFAM" id="SSF48371">
    <property type="entry name" value="ARM repeat"/>
    <property type="match status" value="1"/>
</dbReference>
<feature type="compositionally biased region" description="Basic and acidic residues" evidence="7">
    <location>
        <begin position="1613"/>
        <end position="1626"/>
    </location>
</feature>
<feature type="compositionally biased region" description="Polar residues" evidence="7">
    <location>
        <begin position="1295"/>
        <end position="1314"/>
    </location>
</feature>
<keyword evidence="10" id="KW-1185">Reference proteome</keyword>
<feature type="compositionally biased region" description="Basic residues" evidence="7">
    <location>
        <begin position="1627"/>
        <end position="1646"/>
    </location>
</feature>
<evidence type="ECO:0000256" key="5">
    <source>
        <dbReference type="ARBA" id="ARBA00023242"/>
    </source>
</evidence>
<proteinExistence type="predicted"/>
<keyword evidence="4" id="KW-0779">Telomere</keyword>
<evidence type="ECO:0000256" key="2">
    <source>
        <dbReference type="ARBA" id="ARBA00004574"/>
    </source>
</evidence>
<accession>A0A084QNQ1</accession>
<organism evidence="9 10">
    <name type="scientific">Stachybotrys chlorohalonatus (strain IBT 40285)</name>
    <dbReference type="NCBI Taxonomy" id="1283841"/>
    <lineage>
        <taxon>Eukaryota</taxon>
        <taxon>Fungi</taxon>
        <taxon>Dikarya</taxon>
        <taxon>Ascomycota</taxon>
        <taxon>Pezizomycotina</taxon>
        <taxon>Sordariomycetes</taxon>
        <taxon>Hypocreomycetidae</taxon>
        <taxon>Hypocreales</taxon>
        <taxon>Stachybotryaceae</taxon>
        <taxon>Stachybotrys</taxon>
    </lineage>
</organism>
<keyword evidence="3" id="KW-0158">Chromosome</keyword>
<keyword evidence="6" id="KW-0131">Cell cycle</keyword>
<evidence type="ECO:0000256" key="4">
    <source>
        <dbReference type="ARBA" id="ARBA00022895"/>
    </source>
</evidence>
<dbReference type="Proteomes" id="UP000028524">
    <property type="component" value="Unassembled WGS sequence"/>
</dbReference>
<name>A0A084QNQ1_STAC4</name>
<sequence>MASSALGPSIIEALPARPPTPPRESLREVDPAINTRRGRSLNLHFDPQSSLQTPPNATTPTLSVVSDSNPSSSRMRKKVEWAAHTEYKHLSPYKEGFKSGKPSPSSLLSSAQARPPKGILKPSSSPSARFTSLDGEIDGQANQAKISEMLDSTIKQLAGSDRDSKLDAYMMLSRALKTSSNLPDRVALQHKMSLFSQFIQRDVLSKNEKGAPDSSLANHALTLLSTLLQFQAFASALTSDFGVFIVDHAIKSFEDTTSPKDLVRHLLQVMAFQKFSAKVMTSDRIGRLVSALHNVENHVKGKSIVMNRLYVYRQLIEQSRTQMATHSDWLKDIFTDMLSTVKDIRAQAISLGIEAGHALRSDKHLMRKATEILQATNDDQTYIEFYIKELEKMIKDRQLSSVVPQIWSVVILFLRCPLDRWQYFGPWLRLAQSAFNTSDVQTKQEANIAWCHYVYLSLHDIKLSPKALGGLCQPLLSQLRRKPNPKSPEEGVKLRKIVIGGICNLLYYAFTPGDDKYSPDMIWEVAVQPVMAQLVAIDSNLDRSGDALAQAARILTGLLDVTTLRKWRQDRIIKTPLPSTDELPLMDPKWVRRNSIKILDAAGPVLEKKFLDLANAESIAYRLWKAWVGSIAVASAKDVKVQEETAQFFSCALELLCKIWTNGPSSADSQAQETFLSAVDSFIQILLRGMGQLPFTEKKLSMTTSNTFEPAGTPSHRHVSKHNTPSVVRSPLHHLFALLCSVPSTCADNTNFSDFLQSVFGPFLKGKTLKARFGLAIDLLQIMSKTKPCTSGSWMLIADIMRPALRSPSVEAVVSPVTGHKLLGPDLREVVNLLERGLELHPTLPTDRWIALFETTTEYVTREYGDAGCAISIIEPLSRALLENHFTNPSTPTTLALQAAGCIFAKAKIPRDRQALEAARRRLWGNPIALARGVASDPFDYLYKLGNSSLVVLYDKIAELSYHTEIATILRAVGAYLSRNFSQGGVAAICKLKEGLSRWVQDGEARLLPAERASLCDALYRTWDGLCADLVSRGSLARDELDQIETLLTAGFTSKHRLIVSKTAETWNTVVTNEEGVECSESLKSLVSSLKSKGDLILPSLDSASGEFGAQTTSFNVANDISLVISSVTSSNQETFEGPPRPSADLGVSIRRSSRKRRMDSTPEVVQPRQAKKASTPRLRHDNSQIQFAPIVSSPPADESQHLTERQKEIRERQRENAGMLADLVNEVPPPVAEVRSNAARTTELIQNTTPKKETSFEDMMSLTPTPRRGQILHIDELNDPPSSPPEPVTRPHSLISQLQSRSRANSSLENWDFSSPPGSPTHDRQQVPNEIELPNVVLTGDSVESEGQGLQTRQPQASTTERADLIKIIPSSFEGEDEISLVVEQTSELPANEPVPGRLSTPPRKGLRSTSKGEDTPRSVDDEFVDARSSPDPSPAPGQELPLPSGHNDNASSSSGSDEAYLGKFVVELASKPSEAEMHPCIDSSPEKVATKKTSGCIEVREESSSSSSDETSPRKKRGVSRKSSSPTVPLPAANNVSENNRSEKKRKRTRDGPTHSDDGRKRRRSGNAELSMIPDDKTTSEANEKSSTPAQHSESSPMPTVGVLTRRSAKKQQEELEEQQLKRDKQSRKAKKELKAQQRKRSAKKKDEGDTDEEVMSQLVSESNAASQSQASVVADSEVAGSTIEDSMMPNSPVEAASSKQGADNGERSIPERGDSKGTGILETLRGGLEQLRSTTLSRDEVYKIEDLLMDMKRELFEAEKRGRTKAKSRSRTRTRSRKR</sequence>
<keyword evidence="5" id="KW-0539">Nucleus</keyword>
<dbReference type="InterPro" id="IPR022031">
    <property type="entry name" value="Rif1_N"/>
</dbReference>
<feature type="region of interest" description="Disordered" evidence="7">
    <location>
        <begin position="1130"/>
        <end position="1182"/>
    </location>
</feature>
<gene>
    <name evidence="9" type="ORF">S40285_04342</name>
</gene>
<feature type="compositionally biased region" description="Basic residues" evidence="7">
    <location>
        <begin position="1765"/>
        <end position="1782"/>
    </location>
</feature>
<dbReference type="GO" id="GO:0005634">
    <property type="term" value="C:nucleus"/>
    <property type="evidence" value="ECO:0007669"/>
    <property type="project" value="UniProtKB-SubCell"/>
</dbReference>
<dbReference type="HOGENOM" id="CLU_000830_2_0_1"/>
<feature type="compositionally biased region" description="Basic and acidic residues" evidence="7">
    <location>
        <begin position="1552"/>
        <end position="1562"/>
    </location>
</feature>
<feature type="compositionally biased region" description="Polar residues" evidence="7">
    <location>
        <begin position="47"/>
        <end position="62"/>
    </location>
</feature>
<feature type="compositionally biased region" description="Polar residues" evidence="7">
    <location>
        <begin position="1448"/>
        <end position="1458"/>
    </location>
</feature>
<feature type="compositionally biased region" description="Low complexity" evidence="7">
    <location>
        <begin position="99"/>
        <end position="110"/>
    </location>
</feature>
<evidence type="ECO:0000256" key="1">
    <source>
        <dbReference type="ARBA" id="ARBA00004123"/>
    </source>
</evidence>
<evidence type="ECO:0000256" key="6">
    <source>
        <dbReference type="ARBA" id="ARBA00023306"/>
    </source>
</evidence>
<feature type="region of interest" description="Disordered" evidence="7">
    <location>
        <begin position="1344"/>
        <end position="1364"/>
    </location>
</feature>
<feature type="compositionally biased region" description="Low complexity" evidence="7">
    <location>
        <begin position="63"/>
        <end position="73"/>
    </location>
</feature>
<dbReference type="InterPro" id="IPR016024">
    <property type="entry name" value="ARM-type_fold"/>
</dbReference>
<dbReference type="GO" id="GO:0000723">
    <property type="term" value="P:telomere maintenance"/>
    <property type="evidence" value="ECO:0007669"/>
    <property type="project" value="TreeGrafter"/>
</dbReference>
<dbReference type="Pfam" id="PF12231">
    <property type="entry name" value="Rif1_N"/>
    <property type="match status" value="1"/>
</dbReference>
<feature type="compositionally biased region" description="Polar residues" evidence="7">
    <location>
        <begin position="1349"/>
        <end position="1361"/>
    </location>
</feature>
<evidence type="ECO:0000259" key="8">
    <source>
        <dbReference type="Pfam" id="PF12231"/>
    </source>
</evidence>
<feature type="compositionally biased region" description="Basic and acidic residues" evidence="7">
    <location>
        <begin position="1707"/>
        <end position="1718"/>
    </location>
</feature>
<evidence type="ECO:0000313" key="9">
    <source>
        <dbReference type="EMBL" id="KFA65586.1"/>
    </source>
</evidence>
<dbReference type="EMBL" id="KL660592">
    <property type="protein sequence ID" value="KFA65586.1"/>
    <property type="molecule type" value="Genomic_DNA"/>
</dbReference>
<feature type="region of interest" description="Disordered" evidence="7">
    <location>
        <begin position="1275"/>
        <end position="1328"/>
    </location>
</feature>